<keyword evidence="2" id="KW-1185">Reference proteome</keyword>
<evidence type="ECO:0000313" key="1">
    <source>
        <dbReference type="EMBL" id="SMP25223.1"/>
    </source>
</evidence>
<dbReference type="InterPro" id="IPR021145">
    <property type="entry name" value="Portal_protein_SPP1_Gp6-like"/>
</dbReference>
<evidence type="ECO:0000313" key="2">
    <source>
        <dbReference type="Proteomes" id="UP001157946"/>
    </source>
</evidence>
<organism evidence="1 2">
    <name type="scientific">Laceyella tengchongensis</name>
    <dbReference type="NCBI Taxonomy" id="574699"/>
    <lineage>
        <taxon>Bacteria</taxon>
        <taxon>Bacillati</taxon>
        <taxon>Bacillota</taxon>
        <taxon>Bacilli</taxon>
        <taxon>Bacillales</taxon>
        <taxon>Thermoactinomycetaceae</taxon>
        <taxon>Laceyella</taxon>
    </lineage>
</organism>
<dbReference type="AlphaFoldDB" id="A0AA46AG68"/>
<dbReference type="Pfam" id="PF05133">
    <property type="entry name" value="SPP1_portal"/>
    <property type="match status" value="1"/>
</dbReference>
<accession>A0AA46AG68</accession>
<proteinExistence type="predicted"/>
<name>A0AA46AG68_9BACL</name>
<sequence>MIINDIYNAYTDWGSPLDWQRIYDKMMEHAAWYSGDPLFLREFYAGHPGWYWARANKDHKKAIHVPVPAALAQLSGDLIMGEPPTWCIKEAKQEESNPLLQVEQEKLLDMIEQCDVNARLLEAFEMAAALGGVFLKPIWDKELSEYPILTVTPPENAVPVFRNGLLMSVIFYKRVREITPGQYLWLIEKYDHQGNILSSAHIGTSTQLGQEVPLTQYEETAYIQPQVHTGWKGVACRYLPNRLPNRQFRGLGLGMSDFAGLETLFDALDEVYGSWLRDIRLAKSRIHVPETMMDFDEMGNSAFDVDGEVYVKLQGVTAFDVNSLTATQFNIRCQEHEQTAINLIRQIITIAGYSPSSFGLMGDQAAVTATEISARERKSLMLAAKKKRLAKKAIVDMIHIMRTIANTHLGAAYDLTTTVDLEFSDSIETDMSQLSAVVNQLQQAKALSIETAVRWLNPTWSESQIKEEVERIKQENGMALTDPEVLGLASFSETMPEMQMVSE</sequence>
<comment type="caution">
    <text evidence="1">The sequence shown here is derived from an EMBL/GenBank/DDBJ whole genome shotgun (WGS) entry which is preliminary data.</text>
</comment>
<protein>
    <submittedName>
        <fullName evidence="1">Phage portal protein, putative, A118 family</fullName>
    </submittedName>
</protein>
<dbReference type="RefSeq" id="WP_102991139.1">
    <property type="nucleotide sequence ID" value="NZ_FXTU01000005.1"/>
</dbReference>
<gene>
    <name evidence="1" type="ORF">SAMN06265361_10526</name>
</gene>
<dbReference type="Proteomes" id="UP001157946">
    <property type="component" value="Unassembled WGS sequence"/>
</dbReference>
<dbReference type="EMBL" id="FXTU01000005">
    <property type="protein sequence ID" value="SMP25223.1"/>
    <property type="molecule type" value="Genomic_DNA"/>
</dbReference>
<reference evidence="1" key="1">
    <citation type="submission" date="2017-05" db="EMBL/GenBank/DDBJ databases">
        <authorList>
            <person name="Varghese N."/>
            <person name="Submissions S."/>
        </authorList>
    </citation>
    <scope>NUCLEOTIDE SEQUENCE</scope>
    <source>
        <strain evidence="1">DSM 45262</strain>
    </source>
</reference>